<accession>A0A1H9WQT6</accession>
<dbReference type="AlphaFoldDB" id="A0A1H9WQT6"/>
<dbReference type="EMBL" id="FOFR01000039">
    <property type="protein sequence ID" value="SES36027.1"/>
    <property type="molecule type" value="Genomic_DNA"/>
</dbReference>
<evidence type="ECO:0000313" key="3">
    <source>
        <dbReference type="Proteomes" id="UP000199352"/>
    </source>
</evidence>
<feature type="region of interest" description="Disordered" evidence="1">
    <location>
        <begin position="1"/>
        <end position="40"/>
    </location>
</feature>
<name>A0A1H9WQT6_9PSEU</name>
<reference evidence="3" key="1">
    <citation type="submission" date="2016-10" db="EMBL/GenBank/DDBJ databases">
        <authorList>
            <person name="Varghese N."/>
            <person name="Submissions S."/>
        </authorList>
    </citation>
    <scope>NUCLEOTIDE SEQUENCE [LARGE SCALE GENOMIC DNA]</scope>
    <source>
        <strain evidence="3">CGMCC 4.3525</strain>
    </source>
</reference>
<evidence type="ECO:0000256" key="1">
    <source>
        <dbReference type="SAM" id="MobiDB-lite"/>
    </source>
</evidence>
<protein>
    <submittedName>
        <fullName evidence="2">Uncharacterized protein</fullName>
    </submittedName>
</protein>
<dbReference type="Proteomes" id="UP000199352">
    <property type="component" value="Unassembled WGS sequence"/>
</dbReference>
<evidence type="ECO:0000313" key="2">
    <source>
        <dbReference type="EMBL" id="SES36027.1"/>
    </source>
</evidence>
<organism evidence="2 3">
    <name type="scientific">Lentzea xinjiangensis</name>
    <dbReference type="NCBI Taxonomy" id="402600"/>
    <lineage>
        <taxon>Bacteria</taxon>
        <taxon>Bacillati</taxon>
        <taxon>Actinomycetota</taxon>
        <taxon>Actinomycetes</taxon>
        <taxon>Pseudonocardiales</taxon>
        <taxon>Pseudonocardiaceae</taxon>
        <taxon>Lentzea</taxon>
    </lineage>
</organism>
<proteinExistence type="predicted"/>
<sequence length="57" mass="6491">MSCRSKARVSESETVAPQPPVGMVPQAQAQAQTPLTPRETCHYQRRQGKDYEVRLEY</sequence>
<keyword evidence="3" id="KW-1185">Reference proteome</keyword>
<gene>
    <name evidence="2" type="ORF">SAMN05216188_13911</name>
</gene>